<dbReference type="AlphaFoldDB" id="A0AAW2GKC3"/>
<protein>
    <recommendedName>
        <fullName evidence="4">Reverse transcriptase Ty1/copia-type domain-containing protein</fullName>
    </recommendedName>
</protein>
<feature type="compositionally biased region" description="Polar residues" evidence="1">
    <location>
        <begin position="126"/>
        <end position="145"/>
    </location>
</feature>
<keyword evidence="3" id="KW-1185">Reference proteome</keyword>
<name>A0AAW2GKC3_9HYME</name>
<evidence type="ECO:0008006" key="4">
    <source>
        <dbReference type="Google" id="ProtNLM"/>
    </source>
</evidence>
<evidence type="ECO:0000313" key="3">
    <source>
        <dbReference type="Proteomes" id="UP001430953"/>
    </source>
</evidence>
<proteinExistence type="predicted"/>
<evidence type="ECO:0000313" key="2">
    <source>
        <dbReference type="EMBL" id="KAL0128458.1"/>
    </source>
</evidence>
<dbReference type="EMBL" id="JADYXP020000003">
    <property type="protein sequence ID" value="KAL0128458.1"/>
    <property type="molecule type" value="Genomic_DNA"/>
</dbReference>
<organism evidence="2 3">
    <name type="scientific">Cardiocondyla obscurior</name>
    <dbReference type="NCBI Taxonomy" id="286306"/>
    <lineage>
        <taxon>Eukaryota</taxon>
        <taxon>Metazoa</taxon>
        <taxon>Ecdysozoa</taxon>
        <taxon>Arthropoda</taxon>
        <taxon>Hexapoda</taxon>
        <taxon>Insecta</taxon>
        <taxon>Pterygota</taxon>
        <taxon>Neoptera</taxon>
        <taxon>Endopterygota</taxon>
        <taxon>Hymenoptera</taxon>
        <taxon>Apocrita</taxon>
        <taxon>Aculeata</taxon>
        <taxon>Formicoidea</taxon>
        <taxon>Formicidae</taxon>
        <taxon>Myrmicinae</taxon>
        <taxon>Cardiocondyla</taxon>
    </lineage>
</organism>
<feature type="region of interest" description="Disordered" evidence="1">
    <location>
        <begin position="121"/>
        <end position="153"/>
    </location>
</feature>
<reference evidence="2 3" key="1">
    <citation type="submission" date="2023-03" db="EMBL/GenBank/DDBJ databases">
        <title>High recombination rates correlate with genetic variation in Cardiocondyla obscurior ants.</title>
        <authorList>
            <person name="Errbii M."/>
        </authorList>
    </citation>
    <scope>NUCLEOTIDE SEQUENCE [LARGE SCALE GENOMIC DNA]</scope>
    <source>
        <strain evidence="2">Alpha-2009</strain>
        <tissue evidence="2">Whole body</tissue>
    </source>
</reference>
<comment type="caution">
    <text evidence="2">The sequence shown here is derived from an EMBL/GenBank/DDBJ whole genome shotgun (WGS) entry which is preliminary data.</text>
</comment>
<gene>
    <name evidence="2" type="ORF">PUN28_003627</name>
</gene>
<sequence length="153" mass="17606">MAAQHRIFISQLDITAAYLHGEMDIQTFMKSPELLEEMLERILENETNNLRKKARTMLSDYRQGQTHYIISEIYLEDFETNKNIHDRDSQKCSSGPDNSVECQDDELQLDPATGISAEYQFENEPGLSTNPQEGHFTAPSTNRTPQPIKKKKK</sequence>
<dbReference type="Proteomes" id="UP001430953">
    <property type="component" value="Unassembled WGS sequence"/>
</dbReference>
<evidence type="ECO:0000256" key="1">
    <source>
        <dbReference type="SAM" id="MobiDB-lite"/>
    </source>
</evidence>
<accession>A0AAW2GKC3</accession>